<dbReference type="PROSITE" id="PS51257">
    <property type="entry name" value="PROKAR_LIPOPROTEIN"/>
    <property type="match status" value="1"/>
</dbReference>
<dbReference type="Proteomes" id="UP000182977">
    <property type="component" value="Chromosome I"/>
</dbReference>
<sequence length="221" mass="22742">MRARALAGGAVAALLLSGCGGGERDEPTGLAASTDAGQTADQTGDQGGTPEPDDGAGESGTTTGEPDDESGEAANQGEDWTLDIGGQPPEAPADLAVYEAYLEYWRADLEALAIPDPAYQPFLDLVVDPQRQRVVESLERMAADGVRTIGTMSIEPLVVSVSGPIAAIQDCLDARETYDVDDSGAEVPDGRGGQAAVVVQLAQQGGAWLVSDVQESDHDCA</sequence>
<feature type="region of interest" description="Disordered" evidence="1">
    <location>
        <begin position="17"/>
        <end position="88"/>
    </location>
</feature>
<dbReference type="STRING" id="419479.SAMN04488563_1577"/>
<protein>
    <submittedName>
        <fullName evidence="2">Uncharacterized protein</fullName>
    </submittedName>
</protein>
<dbReference type="RefSeq" id="WP_152690659.1">
    <property type="nucleotide sequence ID" value="NZ_KQ061223.1"/>
</dbReference>
<keyword evidence="3" id="KW-1185">Reference proteome</keyword>
<organism evidence="2 3">
    <name type="scientific">Jiangella alkaliphila</name>
    <dbReference type="NCBI Taxonomy" id="419479"/>
    <lineage>
        <taxon>Bacteria</taxon>
        <taxon>Bacillati</taxon>
        <taxon>Actinomycetota</taxon>
        <taxon>Actinomycetes</taxon>
        <taxon>Jiangellales</taxon>
        <taxon>Jiangellaceae</taxon>
        <taxon>Jiangella</taxon>
    </lineage>
</organism>
<dbReference type="EMBL" id="LT629791">
    <property type="protein sequence ID" value="SDU41356.1"/>
    <property type="molecule type" value="Genomic_DNA"/>
</dbReference>
<evidence type="ECO:0000313" key="2">
    <source>
        <dbReference type="EMBL" id="SDU41356.1"/>
    </source>
</evidence>
<reference evidence="3" key="1">
    <citation type="submission" date="2016-10" db="EMBL/GenBank/DDBJ databases">
        <authorList>
            <person name="Varghese N."/>
            <person name="Submissions S."/>
        </authorList>
    </citation>
    <scope>NUCLEOTIDE SEQUENCE [LARGE SCALE GENOMIC DNA]</scope>
    <source>
        <strain evidence="3">DSM 45079</strain>
    </source>
</reference>
<dbReference type="AlphaFoldDB" id="A0A1H2IBP1"/>
<name>A0A1H2IBP1_9ACTN</name>
<evidence type="ECO:0000256" key="1">
    <source>
        <dbReference type="SAM" id="MobiDB-lite"/>
    </source>
</evidence>
<evidence type="ECO:0000313" key="3">
    <source>
        <dbReference type="Proteomes" id="UP000182977"/>
    </source>
</evidence>
<proteinExistence type="predicted"/>
<feature type="compositionally biased region" description="Low complexity" evidence="1">
    <location>
        <begin position="34"/>
        <end position="44"/>
    </location>
</feature>
<dbReference type="OrthoDB" id="5185047at2"/>
<gene>
    <name evidence="2" type="ORF">SAMN04488563_1577</name>
</gene>
<accession>A0A1H2IBP1</accession>